<feature type="region of interest" description="Disordered" evidence="7">
    <location>
        <begin position="2688"/>
        <end position="2852"/>
    </location>
</feature>
<feature type="region of interest" description="Disordered" evidence="7">
    <location>
        <begin position="1579"/>
        <end position="1662"/>
    </location>
</feature>
<feature type="region of interest" description="Disordered" evidence="7">
    <location>
        <begin position="95"/>
        <end position="118"/>
    </location>
</feature>
<feature type="transmembrane region" description="Helical" evidence="6">
    <location>
        <begin position="1401"/>
        <end position="1421"/>
    </location>
</feature>
<keyword evidence="3 6" id="KW-0812">Transmembrane</keyword>
<dbReference type="GO" id="GO:0007029">
    <property type="term" value="P:endoplasmic reticulum organization"/>
    <property type="evidence" value="ECO:0007669"/>
    <property type="project" value="TreeGrafter"/>
</dbReference>
<feature type="region of interest" description="Disordered" evidence="7">
    <location>
        <begin position="2530"/>
        <end position="2577"/>
    </location>
</feature>
<dbReference type="Pfam" id="PF05041">
    <property type="entry name" value="Pecanex_C"/>
    <property type="match status" value="1"/>
</dbReference>
<feature type="compositionally biased region" description="Polar residues" evidence="7">
    <location>
        <begin position="1639"/>
        <end position="1662"/>
    </location>
</feature>
<feature type="compositionally biased region" description="Polar residues" evidence="7">
    <location>
        <begin position="1621"/>
        <end position="1631"/>
    </location>
</feature>
<sequence>MGSQTLEILRQGVWASLTGGWFYDPHQSIFCNTFHLYLWLILLCLPFTIYLYFPPTFLVWGIYCIIVAVLFGVLRLISYGLHHMYDTSECIQETPSVEEVGEQNEPESVENNRHKRRKRKAALDQLVEEGIEMEVRSKPSTQTPPAGCSSRTSYTEPMAGSDDSIHSSAGFAALSSASKEPAFKAGGSTIDLKVDVHRKNSSESSEEIANSIAANNSQRVQLRDAAVSPCFDASTVTDISEDVSGSSVQRFPSRALSTDSTNTQKLSQQNSNDEELGAVALSSDQVPCNSGSLEDSSIVGQSHAPSRRFPHPTNGSLSVLPTVALASAHSIKPTGSLELGCNIEKIDNYTAPEKGLLYWKEQKCHCGEASIRHICSTGRETPAAQTTTSLEGLQPHSSARNHPSTPPFINRSSPEQKKEPTGLIGGSCIDSDNEDNSNTGSRSPLLTRHEAPSSSKVSRAVSLDTTISKNLNLDSMDGDRKGQPRPLSLSSSSTKYASKDGPSPESRSNESIQLGNASGPSKQCDLDQNSASSKDALLDAEGAVAVESMDHDTENVETKGRITDSRESEDVDSGCSECESVGSDNAISDNGEERTSWRRKSKGLRTERYAGLAIDGDAKAEKNKHKTSKEQKQEQPKSAWRQIGQKIASLSSPGTSSDVDGARGSDQTSPIALDWLFQHTDSESEKSCNGPAQWNYTHSDDSDGHGHNTIPSPHAEKNASPNSSGGSSPNSALESSELLPAQKVSSTEQQRSQGAIPKKRLGAQYNSGKRDARDEGAVSAGHTEFEESKSRKHKKDRSRLNQHTGESASADIQLQNSGENVTHHGGQQSRLTNATVSFITEELETVSPVGQECQSLVQAASCKQDDQDCHHSSSQPPSRVTSPEASVSQNSQDASEEEPPSRLKRATRTRRHVWRPREGTARTPQLQRTSLDLLLYGAGGDRDPQVDANSILHVLNSGSTPHFATSHDDTSQGAVHVFQDEHGHPITYVFDEKSSGAATAGPSSSLATTGPQNNKLLNMLLRRRHSNREVLESYSRDMLLRRYRELQRYLSEVEQERERDRLRDRERERDRERDPDRERERDRDPDREREHERDRWEKLPDPDSASVSSLSVISHGVSITVEGAVAPPTSSNTSNYLSPPGRGSATQQLQAALAGHQAHIANAPPSPPFVLPATTPPPGLCHIPHPLMHPMFSTQNPSASAQAAPSTSQTSPRTMYLPVHPGNTDPSYHFYVDHGAVEHGDHHNRERRARISLSHLSQSLLDRVLPVPMTTSSMGETETDITVSKSRFPFLDTLDTLSSSQPRHYHKFYFLPWAFVKIRFDRLALMALLDRTITLWETILSVVLSVLVAVIGGALLYSGFYRDVMAFLLCFTMAGCQYSLLKSVQPDAASPTHGHNRLVAFSRPAYFCLVGLLILILEWLIGREANDHLVQLYGFRFSIQQVLLALRDTLSSVLVCFPIAFSFGLFPQVNTFSMYLLEQIDIHLFGGNATSSLGAAAFCVIRSVVSVMLLSGFAFSGICDPCEPKSQQHLLFSMFCGLLVSSAYHLSRCASDPGPLWTIFKDHVCSVFDLSEEERAGRKQKKMLLKEERAREERRREELREDERKREQERKRERQRRKRQSNAASASSLTTVRARVVDNRSTSGSESASISNPSLTTNRTVEAQDLSINKNLSTTASVGGVDPQQDAAGSNDENLKKYLGNNMGDELVDPLPLKLQNTVNARLKSDMIVCTLLTVFVFGIHCSTVFSSLKPRLSPVLWSVTSFLGFLLHYIMPQLRKQLPWLCLARPVFRSDEYGQFETKNVARVMWFEKIYVYLCFFERNVLYPAVVLAAVTADAPEIVKKAGPGFGAIIITVCALKCLRSCYSDTSFQYLILVFAVLFFQLDFASASETFLVDFFLMGIIFSKSYEFLLKVQFVVTYIAPWQITWGSAFHAFAQPFSVPHSAMLFIQAFISAALSTPLTPFLGSAIFIASYVRPVKFWERDYNTKRVDHSNTRLSSQIERNLGADDNNLNSIFYEHLTRSLQHSLCGDLMMGRWGPVSQGDCFVLASDYLNCLVHIVELGNGLVTFQMRGLEFRGTYCQQREVAAISEGVEDNDGCCCCEPGHFRHVLSVNAAFSQRWLAWEVTSAKYVLEGYSISDNSAVSMLQVFEFRKVLITYYVKSMIYYAIHSQKLEEWLSNSQILEAILPMADRNFVDLDPVFNVNIDKDFDFRASGVTFYSFCSVYLEWITYCLTKREKPLDKEKFNLLVAMCFALSLLGRRSLGAASHNTVSSVEFFLYGLHALFKGDFRITCVRDEWIFTDMELLRKVVAPGVRMSLKLHQDHFMSPEEYKDPIALYAAISHHEKSMVISHEGDPAWRNAVLAGVPSLLALRHVLDDGSDEYKIIMLNKRYLSFRVIKINKECVRGLWAGQQQELVYLRNRNPERGSIQNAKQALRNIINSSCDQPIGYPIYVSPLTTSYADTNEQLSQLVGGPLSFGAMKKSVMRAWHRVRKRCGEGCSSGGSAPQDEGGFGNEGVYAMTTFNIHAGYGHPSTGQNTSGSQSMDSAFGVRSGSLGRGGGGTGSMTGNRGSLGSVHQWKPTSATLASLATLLSATESAKLAEACMSRSERERDRDRDRDRERPAPAPGPGPAAENWAREREERERILGYFRERDKMLRDRDRERDKDWNYDREAEWDLEKIYQNLKEREREREAERERDRREYERERERERDRRDSERDRREDRDRRASDRDRRDVDVDRERRDADRDRDRRDSDRDRHRPYLDRGRDRRDTDRDRDRERRDRDHGRDRDRTRDHERDRDRERHREHRDKERGRDRDRERDRVRERDRERAREDRVRERRESDRERDKERDWERYVKDWKERECHHPASAATAAAAAQREGKQDSGGSEGFSWVHLPHSHRGSQREPHMAEQKWDRGSDKGWESSSERRAEAEAEEPVYQRVRIVDPNQVYDAINLGRRIDVAWPDESMRQRGGRSYWRDWLPEKGMEGQVVHRWVPSHRDPNCRSHVDRVILLVKIAEYYVPIAESGVQDLGAEV</sequence>
<feature type="compositionally biased region" description="Basic and acidic residues" evidence="7">
    <location>
        <begin position="2904"/>
        <end position="2933"/>
    </location>
</feature>
<feature type="transmembrane region" description="Helical" evidence="6">
    <location>
        <begin position="1870"/>
        <end position="1903"/>
    </location>
</feature>
<dbReference type="PANTHER" id="PTHR12372">
    <property type="entry name" value="PECANEX"/>
    <property type="match status" value="1"/>
</dbReference>
<comment type="similarity">
    <text evidence="2 6">Belongs to the pecanex family.</text>
</comment>
<proteinExistence type="inferred from homology"/>
<feature type="compositionally biased region" description="Polar residues" evidence="7">
    <location>
        <begin position="2534"/>
        <end position="2546"/>
    </location>
</feature>
<dbReference type="EMBL" id="JAPTSV010000011">
    <property type="protein sequence ID" value="KAJ1522816.1"/>
    <property type="molecule type" value="Genomic_DNA"/>
</dbReference>
<comment type="caution">
    <text evidence="9">The sequence shown here is derived from an EMBL/GenBank/DDBJ whole genome shotgun (WGS) entry which is preliminary data.</text>
</comment>
<feature type="transmembrane region" description="Helical" evidence="6">
    <location>
        <begin position="1364"/>
        <end position="1381"/>
    </location>
</feature>
<feature type="region of interest" description="Disordered" evidence="7">
    <location>
        <begin position="1674"/>
        <end position="1693"/>
    </location>
</feature>
<feature type="compositionally biased region" description="Basic and acidic residues" evidence="7">
    <location>
        <begin position="548"/>
        <end position="568"/>
    </location>
</feature>
<keyword evidence="10" id="KW-1185">Reference proteome</keyword>
<feature type="region of interest" description="Disordered" evidence="7">
    <location>
        <begin position="241"/>
        <end position="272"/>
    </location>
</feature>
<feature type="transmembrane region" description="Helical" evidence="6">
    <location>
        <begin position="36"/>
        <end position="53"/>
    </location>
</feature>
<dbReference type="GO" id="GO:0016020">
    <property type="term" value="C:membrane"/>
    <property type="evidence" value="ECO:0007669"/>
    <property type="project" value="UniProtKB-SubCell"/>
</dbReference>
<dbReference type="Proteomes" id="UP001075354">
    <property type="component" value="Chromosome 11"/>
</dbReference>
<evidence type="ECO:0000256" key="2">
    <source>
        <dbReference type="ARBA" id="ARBA00010170"/>
    </source>
</evidence>
<feature type="transmembrane region" description="Helical" evidence="6">
    <location>
        <begin position="1915"/>
        <end position="1935"/>
    </location>
</feature>
<dbReference type="PANTHER" id="PTHR12372:SF7">
    <property type="entry name" value="PROTEIN PECANEX"/>
    <property type="match status" value="1"/>
</dbReference>
<accession>A0AAV7X9Y4</accession>
<feature type="region of interest" description="Disordered" evidence="7">
    <location>
        <begin position="1052"/>
        <end position="1110"/>
    </location>
</feature>
<keyword evidence="4 6" id="KW-1133">Transmembrane helix</keyword>
<evidence type="ECO:0000256" key="5">
    <source>
        <dbReference type="ARBA" id="ARBA00023136"/>
    </source>
</evidence>
<dbReference type="InterPro" id="IPR039797">
    <property type="entry name" value="Pecanex"/>
</dbReference>
<evidence type="ECO:0000259" key="8">
    <source>
        <dbReference type="Pfam" id="PF05041"/>
    </source>
</evidence>
<feature type="compositionally biased region" description="Polar residues" evidence="7">
    <location>
        <begin position="1128"/>
        <end position="1137"/>
    </location>
</feature>
<feature type="transmembrane region" description="Helical" evidence="6">
    <location>
        <begin position="1442"/>
        <end position="1466"/>
    </location>
</feature>
<feature type="region of interest" description="Disordered" evidence="7">
    <location>
        <begin position="1124"/>
        <end position="1144"/>
    </location>
</feature>
<feature type="region of interest" description="Disordered" evidence="7">
    <location>
        <begin position="133"/>
        <end position="162"/>
    </location>
</feature>
<feature type="compositionally biased region" description="Basic and acidic residues" evidence="7">
    <location>
        <begin position="1054"/>
        <end position="1101"/>
    </location>
</feature>
<feature type="transmembrane region" description="Helical" evidence="6">
    <location>
        <begin position="1846"/>
        <end position="1864"/>
    </location>
</feature>
<feature type="compositionally biased region" description="Polar residues" evidence="7">
    <location>
        <begin position="743"/>
        <end position="753"/>
    </location>
</feature>
<feature type="transmembrane region" description="Helical" evidence="6">
    <location>
        <begin position="1493"/>
        <end position="1518"/>
    </location>
</feature>
<gene>
    <name evidence="9" type="ORF">ONE63_001968</name>
</gene>
<evidence type="ECO:0000313" key="10">
    <source>
        <dbReference type="Proteomes" id="UP001075354"/>
    </source>
</evidence>
<feature type="compositionally biased region" description="Polar residues" evidence="7">
    <location>
        <begin position="383"/>
        <end position="403"/>
    </location>
</feature>
<reference evidence="9" key="1">
    <citation type="submission" date="2022-12" db="EMBL/GenBank/DDBJ databases">
        <title>Chromosome-level genome assembly of the bean flower thrips Megalurothrips usitatus.</title>
        <authorList>
            <person name="Ma L."/>
            <person name="Liu Q."/>
            <person name="Li H."/>
            <person name="Cai W."/>
        </authorList>
    </citation>
    <scope>NUCLEOTIDE SEQUENCE</scope>
    <source>
        <strain evidence="9">Cailab_2022a</strain>
    </source>
</reference>
<feature type="compositionally biased region" description="Low complexity" evidence="7">
    <location>
        <begin position="718"/>
        <end position="741"/>
    </location>
</feature>
<feature type="compositionally biased region" description="Low complexity" evidence="7">
    <location>
        <begin position="2869"/>
        <end position="2878"/>
    </location>
</feature>
<evidence type="ECO:0000313" key="9">
    <source>
        <dbReference type="EMBL" id="KAJ1522816.1"/>
    </source>
</evidence>
<protein>
    <recommendedName>
        <fullName evidence="6">Pecanex-like protein</fullName>
    </recommendedName>
</protein>
<feature type="transmembrane region" description="Helical" evidence="6">
    <location>
        <begin position="1753"/>
        <end position="1772"/>
    </location>
</feature>
<feature type="compositionally biased region" description="Polar residues" evidence="7">
    <location>
        <begin position="452"/>
        <end position="473"/>
    </location>
</feature>
<feature type="compositionally biased region" description="Polar residues" evidence="7">
    <location>
        <begin position="241"/>
        <end position="271"/>
    </location>
</feature>
<feature type="region of interest" description="Disordered" evidence="7">
    <location>
        <begin position="380"/>
        <end position="833"/>
    </location>
</feature>
<feature type="compositionally biased region" description="Polar residues" evidence="7">
    <location>
        <begin position="648"/>
        <end position="658"/>
    </location>
</feature>
<feature type="transmembrane region" description="Helical" evidence="6">
    <location>
        <begin position="1947"/>
        <end position="1974"/>
    </location>
</feature>
<feature type="region of interest" description="Disordered" evidence="7">
    <location>
        <begin position="2864"/>
        <end position="2934"/>
    </location>
</feature>
<feature type="domain" description="Pecanex C-terminal" evidence="8">
    <location>
        <begin position="2244"/>
        <end position="2467"/>
    </location>
</feature>
<feature type="compositionally biased region" description="Polar residues" evidence="7">
    <location>
        <begin position="505"/>
        <end position="533"/>
    </location>
</feature>
<dbReference type="InterPro" id="IPR007735">
    <property type="entry name" value="Pecanex_C"/>
</dbReference>
<feature type="transmembrane region" description="Helical" evidence="6">
    <location>
        <begin position="1335"/>
        <end position="1357"/>
    </location>
</feature>
<feature type="region of interest" description="Disordered" evidence="7">
    <location>
        <begin position="2601"/>
        <end position="2640"/>
    </location>
</feature>
<comment type="subcellular location">
    <subcellularLocation>
        <location evidence="1 6">Membrane</location>
        <topology evidence="1 6">Multi-pass membrane protein</topology>
    </subcellularLocation>
</comment>
<evidence type="ECO:0000256" key="6">
    <source>
        <dbReference type="RuleBase" id="RU367089"/>
    </source>
</evidence>
<feature type="region of interest" description="Disordered" evidence="7">
    <location>
        <begin position="866"/>
        <end position="926"/>
    </location>
</feature>
<feature type="compositionally biased region" description="Gly residues" evidence="7">
    <location>
        <begin position="2556"/>
        <end position="2565"/>
    </location>
</feature>
<feature type="transmembrane region" description="Helical" evidence="6">
    <location>
        <begin position="1811"/>
        <end position="1834"/>
    </location>
</feature>
<keyword evidence="5 6" id="KW-0472">Membrane</keyword>
<feature type="compositionally biased region" description="Polar residues" evidence="7">
    <location>
        <begin position="801"/>
        <end position="833"/>
    </location>
</feature>
<evidence type="ECO:0000256" key="3">
    <source>
        <dbReference type="ARBA" id="ARBA00022692"/>
    </source>
</evidence>
<organism evidence="9 10">
    <name type="scientific">Megalurothrips usitatus</name>
    <name type="common">bean blossom thrips</name>
    <dbReference type="NCBI Taxonomy" id="439358"/>
    <lineage>
        <taxon>Eukaryota</taxon>
        <taxon>Metazoa</taxon>
        <taxon>Ecdysozoa</taxon>
        <taxon>Arthropoda</taxon>
        <taxon>Hexapoda</taxon>
        <taxon>Insecta</taxon>
        <taxon>Pterygota</taxon>
        <taxon>Neoptera</taxon>
        <taxon>Paraneoptera</taxon>
        <taxon>Thysanoptera</taxon>
        <taxon>Terebrantia</taxon>
        <taxon>Thripoidea</taxon>
        <taxon>Thripidae</taxon>
        <taxon>Megalurothrips</taxon>
    </lineage>
</organism>
<feature type="compositionally biased region" description="Acidic residues" evidence="7">
    <location>
        <begin position="99"/>
        <end position="108"/>
    </location>
</feature>
<feature type="transmembrane region" description="Helical" evidence="6">
    <location>
        <begin position="1726"/>
        <end position="1746"/>
    </location>
</feature>
<feature type="compositionally biased region" description="Basic and acidic residues" evidence="7">
    <location>
        <begin position="2608"/>
        <end position="2624"/>
    </location>
</feature>
<evidence type="ECO:0000256" key="1">
    <source>
        <dbReference type="ARBA" id="ARBA00004141"/>
    </source>
</evidence>
<feature type="compositionally biased region" description="Basic and acidic residues" evidence="7">
    <location>
        <begin position="1584"/>
        <end position="1612"/>
    </location>
</feature>
<feature type="compositionally biased region" description="Polar residues" evidence="7">
    <location>
        <begin position="138"/>
        <end position="155"/>
    </location>
</feature>
<name>A0AAV7X9Y4_9NEOP</name>
<feature type="transmembrane region" description="Helical" evidence="6">
    <location>
        <begin position="59"/>
        <end position="77"/>
    </location>
</feature>
<feature type="compositionally biased region" description="Basic residues" evidence="7">
    <location>
        <begin position="902"/>
        <end position="914"/>
    </location>
</feature>
<dbReference type="GO" id="GO:0005783">
    <property type="term" value="C:endoplasmic reticulum"/>
    <property type="evidence" value="ECO:0007669"/>
    <property type="project" value="TreeGrafter"/>
</dbReference>
<evidence type="ECO:0000256" key="4">
    <source>
        <dbReference type="ARBA" id="ARBA00022989"/>
    </source>
</evidence>
<evidence type="ECO:0000256" key="7">
    <source>
        <dbReference type="SAM" id="MobiDB-lite"/>
    </source>
</evidence>
<feature type="compositionally biased region" description="Polar residues" evidence="7">
    <location>
        <begin position="872"/>
        <end position="893"/>
    </location>
</feature>